<name>A0A9P9FC36_9HYPO</name>
<accession>A0A9P9FC36</accession>
<proteinExistence type="predicted"/>
<dbReference type="Proteomes" id="UP000717696">
    <property type="component" value="Unassembled WGS sequence"/>
</dbReference>
<comment type="caution">
    <text evidence="1">The sequence shown here is derived from an EMBL/GenBank/DDBJ whole genome shotgun (WGS) entry which is preliminary data.</text>
</comment>
<dbReference type="AlphaFoldDB" id="A0A9P9FC36"/>
<evidence type="ECO:0000313" key="2">
    <source>
        <dbReference type="Proteomes" id="UP000717696"/>
    </source>
</evidence>
<organism evidence="1 2">
    <name type="scientific">Dactylonectria estremocensis</name>
    <dbReference type="NCBI Taxonomy" id="1079267"/>
    <lineage>
        <taxon>Eukaryota</taxon>
        <taxon>Fungi</taxon>
        <taxon>Dikarya</taxon>
        <taxon>Ascomycota</taxon>
        <taxon>Pezizomycotina</taxon>
        <taxon>Sordariomycetes</taxon>
        <taxon>Hypocreomycetidae</taxon>
        <taxon>Hypocreales</taxon>
        <taxon>Nectriaceae</taxon>
        <taxon>Dactylonectria</taxon>
    </lineage>
</organism>
<reference evidence="1" key="1">
    <citation type="journal article" date="2021" name="Nat. Commun.">
        <title>Genetic determinants of endophytism in the Arabidopsis root mycobiome.</title>
        <authorList>
            <person name="Mesny F."/>
            <person name="Miyauchi S."/>
            <person name="Thiergart T."/>
            <person name="Pickel B."/>
            <person name="Atanasova L."/>
            <person name="Karlsson M."/>
            <person name="Huettel B."/>
            <person name="Barry K.W."/>
            <person name="Haridas S."/>
            <person name="Chen C."/>
            <person name="Bauer D."/>
            <person name="Andreopoulos W."/>
            <person name="Pangilinan J."/>
            <person name="LaButti K."/>
            <person name="Riley R."/>
            <person name="Lipzen A."/>
            <person name="Clum A."/>
            <person name="Drula E."/>
            <person name="Henrissat B."/>
            <person name="Kohler A."/>
            <person name="Grigoriev I.V."/>
            <person name="Martin F.M."/>
            <person name="Hacquard S."/>
        </authorList>
    </citation>
    <scope>NUCLEOTIDE SEQUENCE</scope>
    <source>
        <strain evidence="1">MPI-CAGE-AT-0021</strain>
    </source>
</reference>
<keyword evidence="2" id="KW-1185">Reference proteome</keyword>
<dbReference type="EMBL" id="JAGMUU010000003">
    <property type="protein sequence ID" value="KAH7157812.1"/>
    <property type="molecule type" value="Genomic_DNA"/>
</dbReference>
<sequence length="307" mass="34136">MFFLSFSSAVHRYTPLLLAPTWTHPALTQDLCPYPSLVISHPAVPVCHSPWEPASARVAGLMYYVSCTRRVGVPQTIAPTNPPFLPFLCPPHTFGHGNYPPLSTTCILLLLLLLLTIDLTPGPIFRLQFPRPGHCARATVCRGLPCSTLRQPRDSGHSVQHLSSLPSVFSSLRPAYARIQPLCHFKAAQSNTNLSLSVNQGPYLSPGVPRPQAPCPPRPPSHTIPFSHRHPSYRLHFHVPTLPYPLLHSPLRLVRHRSFQDQKYSCLDCEFCPEPCVRSGASPLCSARLKPATQRYLRRQILPGLLV</sequence>
<gene>
    <name evidence="1" type="ORF">B0J13DRAFT_181721</name>
</gene>
<protein>
    <submittedName>
        <fullName evidence="1">Uncharacterized protein</fullName>
    </submittedName>
</protein>
<evidence type="ECO:0000313" key="1">
    <source>
        <dbReference type="EMBL" id="KAH7157812.1"/>
    </source>
</evidence>